<protein>
    <submittedName>
        <fullName evidence="5">4'-phosphopantetheinyl transferase family protein</fullName>
    </submittedName>
</protein>
<dbReference type="RefSeq" id="WP_381833790.1">
    <property type="nucleotide sequence ID" value="NZ_JBHTCF010000010.1"/>
</dbReference>
<dbReference type="Pfam" id="PF01648">
    <property type="entry name" value="ACPS"/>
    <property type="match status" value="1"/>
</dbReference>
<evidence type="ECO:0000313" key="5">
    <source>
        <dbReference type="EMBL" id="MFC7307230.1"/>
    </source>
</evidence>
<keyword evidence="2 5" id="KW-0808">Transferase</keyword>
<dbReference type="Proteomes" id="UP001596523">
    <property type="component" value="Unassembled WGS sequence"/>
</dbReference>
<dbReference type="Gene3D" id="3.90.470.20">
    <property type="entry name" value="4'-phosphopantetheinyl transferase domain"/>
    <property type="match status" value="2"/>
</dbReference>
<dbReference type="PANTHER" id="PTHR12215">
    <property type="entry name" value="PHOSPHOPANTETHEINE TRANSFERASE"/>
    <property type="match status" value="1"/>
</dbReference>
<evidence type="ECO:0000256" key="2">
    <source>
        <dbReference type="ARBA" id="ARBA00022679"/>
    </source>
</evidence>
<evidence type="ECO:0000256" key="1">
    <source>
        <dbReference type="ARBA" id="ARBA00010990"/>
    </source>
</evidence>
<feature type="region of interest" description="Disordered" evidence="3">
    <location>
        <begin position="112"/>
        <end position="132"/>
    </location>
</feature>
<evidence type="ECO:0000259" key="4">
    <source>
        <dbReference type="Pfam" id="PF01648"/>
    </source>
</evidence>
<dbReference type="GO" id="GO:0016740">
    <property type="term" value="F:transferase activity"/>
    <property type="evidence" value="ECO:0007669"/>
    <property type="project" value="UniProtKB-KW"/>
</dbReference>
<dbReference type="PANTHER" id="PTHR12215:SF10">
    <property type="entry name" value="L-AMINOADIPATE-SEMIALDEHYDE DEHYDROGENASE-PHOSPHOPANTETHEINYL TRANSFERASE"/>
    <property type="match status" value="1"/>
</dbReference>
<comment type="similarity">
    <text evidence="1">Belongs to the P-Pant transferase superfamily. Gsp/Sfp/HetI/AcpT family.</text>
</comment>
<feature type="compositionally biased region" description="Low complexity" evidence="3">
    <location>
        <begin position="114"/>
        <end position="132"/>
    </location>
</feature>
<organism evidence="5 6">
    <name type="scientific">Streptomyces monticola</name>
    <dbReference type="NCBI Taxonomy" id="2666263"/>
    <lineage>
        <taxon>Bacteria</taxon>
        <taxon>Bacillati</taxon>
        <taxon>Actinomycetota</taxon>
        <taxon>Actinomycetes</taxon>
        <taxon>Kitasatosporales</taxon>
        <taxon>Streptomycetaceae</taxon>
        <taxon>Streptomyces</taxon>
    </lineage>
</organism>
<dbReference type="SUPFAM" id="SSF56214">
    <property type="entry name" value="4'-phosphopantetheinyl transferase"/>
    <property type="match status" value="1"/>
</dbReference>
<accession>A0ABW2JM84</accession>
<proteinExistence type="inferred from homology"/>
<reference evidence="6" key="1">
    <citation type="journal article" date="2019" name="Int. J. Syst. Evol. Microbiol.">
        <title>The Global Catalogue of Microorganisms (GCM) 10K type strain sequencing project: providing services to taxonomists for standard genome sequencing and annotation.</title>
        <authorList>
            <consortium name="The Broad Institute Genomics Platform"/>
            <consortium name="The Broad Institute Genome Sequencing Center for Infectious Disease"/>
            <person name="Wu L."/>
            <person name="Ma J."/>
        </authorList>
    </citation>
    <scope>NUCLEOTIDE SEQUENCE [LARGE SCALE GENOMIC DNA]</scope>
    <source>
        <strain evidence="6">SYNS20</strain>
    </source>
</reference>
<name>A0ABW2JM84_9ACTN</name>
<dbReference type="InterPro" id="IPR008278">
    <property type="entry name" value="4-PPantetheinyl_Trfase_dom"/>
</dbReference>
<evidence type="ECO:0000313" key="6">
    <source>
        <dbReference type="Proteomes" id="UP001596523"/>
    </source>
</evidence>
<sequence>MEVSPGSETAQLAYRLGGRPYLRGLDQIDISISRREAYVLIGISAKGRIGVSLERQDNLAQWPPSAMDEILTPYEHSLLDRLPESERWVVLARLWTLKKAYTKALGQGRRFDFSRSGSPSSASSPMSPASRC</sequence>
<comment type="caution">
    <text evidence="5">The sequence shown here is derived from an EMBL/GenBank/DDBJ whole genome shotgun (WGS) entry which is preliminary data.</text>
</comment>
<dbReference type="EMBL" id="JBHTCF010000010">
    <property type="protein sequence ID" value="MFC7307230.1"/>
    <property type="molecule type" value="Genomic_DNA"/>
</dbReference>
<gene>
    <name evidence="5" type="ORF">ACFQVC_23755</name>
</gene>
<feature type="domain" description="4'-phosphopantetheinyl transferase" evidence="4">
    <location>
        <begin position="49"/>
        <end position="114"/>
    </location>
</feature>
<keyword evidence="6" id="KW-1185">Reference proteome</keyword>
<dbReference type="InterPro" id="IPR050559">
    <property type="entry name" value="P-Pant_transferase_sf"/>
</dbReference>
<evidence type="ECO:0000256" key="3">
    <source>
        <dbReference type="SAM" id="MobiDB-lite"/>
    </source>
</evidence>
<dbReference type="InterPro" id="IPR037143">
    <property type="entry name" value="4-PPantetheinyl_Trfase_dom_sf"/>
</dbReference>